<dbReference type="PANTHER" id="PTHR13939:SF0">
    <property type="entry name" value="NMN AMIDOHYDROLASE-LIKE PROTEIN YFAY"/>
    <property type="match status" value="1"/>
</dbReference>
<dbReference type="SMART" id="SM00852">
    <property type="entry name" value="MoCF_biosynth"/>
    <property type="match status" value="1"/>
</dbReference>
<organism evidence="2 3">
    <name type="scientific">Sphingobium subterraneum</name>
    <dbReference type="NCBI Taxonomy" id="627688"/>
    <lineage>
        <taxon>Bacteria</taxon>
        <taxon>Pseudomonadati</taxon>
        <taxon>Pseudomonadota</taxon>
        <taxon>Alphaproteobacteria</taxon>
        <taxon>Sphingomonadales</taxon>
        <taxon>Sphingomonadaceae</taxon>
        <taxon>Sphingobium</taxon>
    </lineage>
</organism>
<dbReference type="Proteomes" id="UP000552700">
    <property type="component" value="Unassembled WGS sequence"/>
</dbReference>
<evidence type="ECO:0000259" key="1">
    <source>
        <dbReference type="SMART" id="SM00852"/>
    </source>
</evidence>
<dbReference type="InterPro" id="IPR036425">
    <property type="entry name" value="MoaB/Mog-like_dom_sf"/>
</dbReference>
<dbReference type="SUPFAM" id="SSF53218">
    <property type="entry name" value="Molybdenum cofactor biosynthesis proteins"/>
    <property type="match status" value="1"/>
</dbReference>
<dbReference type="CDD" id="cd00885">
    <property type="entry name" value="cinA"/>
    <property type="match status" value="1"/>
</dbReference>
<feature type="domain" description="MoaB/Mog" evidence="1">
    <location>
        <begin position="13"/>
        <end position="175"/>
    </location>
</feature>
<dbReference type="InterPro" id="IPR050101">
    <property type="entry name" value="CinA"/>
</dbReference>
<dbReference type="PANTHER" id="PTHR13939">
    <property type="entry name" value="NICOTINAMIDE-NUCLEOTIDE AMIDOHYDROLASE PNCC"/>
    <property type="match status" value="1"/>
</dbReference>
<dbReference type="RefSeq" id="WP_184078423.1">
    <property type="nucleotide sequence ID" value="NZ_JACIJP010000001.1"/>
</dbReference>
<dbReference type="EMBL" id="JACIJP010000001">
    <property type="protein sequence ID" value="MBB6123484.1"/>
    <property type="molecule type" value="Genomic_DNA"/>
</dbReference>
<name>A0A841IYJ7_9SPHN</name>
<dbReference type="AlphaFoldDB" id="A0A841IYJ7"/>
<dbReference type="Pfam" id="PF24102">
    <property type="entry name" value="FLAD1_M"/>
    <property type="match status" value="1"/>
</dbReference>
<sequence length="255" mass="27197">MSTVTSDRIWTAALIVIGDEILSGRTQDKNVAQIASWLNVQGIRLREVRVVADDAAAIGEAVNILRARSDYLFTTGGIGPTHDDITVDAIAAALGVDVIVHPEAEAVLERYYRERGGLTEARLRMARVPRGSSLIPNRMSGAPGIRFENIFIMAGVPHITAGMLDALTGTLEGGAPLLSGQVGSWVAESEIADFLASTERAHAGSQIGSYPFFREGRVGANFVVRATQQNVLDSCMDALVAGLEERGWPVTRGGI</sequence>
<gene>
    <name evidence="2" type="ORF">FHS92_001191</name>
</gene>
<evidence type="ECO:0000313" key="3">
    <source>
        <dbReference type="Proteomes" id="UP000552700"/>
    </source>
</evidence>
<accession>A0A841IYJ7</accession>
<dbReference type="InterPro" id="IPR056596">
    <property type="entry name" value="FLAD1_M"/>
</dbReference>
<dbReference type="Gene3D" id="3.40.980.10">
    <property type="entry name" value="MoaB/Mog-like domain"/>
    <property type="match status" value="1"/>
</dbReference>
<reference evidence="2 3" key="1">
    <citation type="submission" date="2020-08" db="EMBL/GenBank/DDBJ databases">
        <title>Genomic Encyclopedia of Type Strains, Phase IV (KMG-IV): sequencing the most valuable type-strain genomes for metagenomic binning, comparative biology and taxonomic classification.</title>
        <authorList>
            <person name="Goeker M."/>
        </authorList>
    </citation>
    <scope>NUCLEOTIDE SEQUENCE [LARGE SCALE GENOMIC DNA]</scope>
    <source>
        <strain evidence="2 3">DSM 102255</strain>
    </source>
</reference>
<comment type="caution">
    <text evidence="2">The sequence shown here is derived from an EMBL/GenBank/DDBJ whole genome shotgun (WGS) entry which is preliminary data.</text>
</comment>
<dbReference type="InterPro" id="IPR001453">
    <property type="entry name" value="MoaB/Mog_dom"/>
</dbReference>
<protein>
    <submittedName>
        <fullName evidence="2">Molybdenum cofactor synthesis domain-containing protein</fullName>
    </submittedName>
</protein>
<evidence type="ECO:0000313" key="2">
    <source>
        <dbReference type="EMBL" id="MBB6123484.1"/>
    </source>
</evidence>
<proteinExistence type="predicted"/>
<keyword evidence="3" id="KW-1185">Reference proteome</keyword>
<dbReference type="Pfam" id="PF00994">
    <property type="entry name" value="MoCF_biosynth"/>
    <property type="match status" value="1"/>
</dbReference>